<organism evidence="3 4">
    <name type="scientific">Kocuria varians</name>
    <name type="common">Micrococcus varians</name>
    <dbReference type="NCBI Taxonomy" id="1272"/>
    <lineage>
        <taxon>Bacteria</taxon>
        <taxon>Bacillati</taxon>
        <taxon>Actinomycetota</taxon>
        <taxon>Actinomycetes</taxon>
        <taxon>Micrococcales</taxon>
        <taxon>Micrococcaceae</taxon>
        <taxon>Kocuria</taxon>
    </lineage>
</organism>
<reference evidence="4" key="1">
    <citation type="submission" date="2017-08" db="EMBL/GenBank/DDBJ databases">
        <title>Draft Genome Sequence of Kocuria varians 80.</title>
        <authorList>
            <person name="Minaev M."/>
            <person name="Kurbakov K.A."/>
            <person name="Solodovnikova G.I."/>
            <person name="Kuznetsova O.A."/>
            <person name="Lisitsyn A.B."/>
        </authorList>
    </citation>
    <scope>NUCLEOTIDE SEQUENCE [LARGE SCALE GENOMIC DNA]</scope>
    <source>
        <strain evidence="4">80</strain>
    </source>
</reference>
<sequence length="263" mass="27339">MEDVSSSASGPSRDPRPAPSTPPSGAAPDDDAAAAGAQTSGTGAAGDAGTTADATAGGAAATDDAGTKATDTPEAEQPTPQLTTKQASRINAPVRGMVISMIVLLLLLLPFLWLQPRPDAQPYRAQVDVAQEATFAADQASFTPAAPDLGDGWSANYARWDEKSQDGVPLWNVGFLSPGYHLVDMAQTAESNPTWLAQRTELVPVTDEKEVAGVTWQIHHRDASGKQDAFTAWVGTLKDSTVVLSGDAPDADFQLVAEALSRS</sequence>
<accession>A0A7D7PS20</accession>
<feature type="compositionally biased region" description="Polar residues" evidence="1">
    <location>
        <begin position="78"/>
        <end position="87"/>
    </location>
</feature>
<reference evidence="3 4" key="2">
    <citation type="submission" date="2020-07" db="EMBL/GenBank/DDBJ databases">
        <title>Genome of starter culture bacteria Kocuria salsicia reveals its technological properties and safety for usage in meat industry.</title>
        <authorList>
            <person name="Michael M."/>
            <person name="Konstantin K."/>
            <person name="Evgenii K."/>
            <person name="Galina S."/>
            <person name="Oksana K."/>
            <person name="Andrei L."/>
        </authorList>
    </citation>
    <scope>NUCLEOTIDE SEQUENCE [LARGE SCALE GENOMIC DNA]</scope>
    <source>
        <strain evidence="3 4">80</strain>
    </source>
</reference>
<protein>
    <recommendedName>
        <fullName evidence="5">DUF4245 domain-containing protein</fullName>
    </recommendedName>
</protein>
<feature type="compositionally biased region" description="Polar residues" evidence="1">
    <location>
        <begin position="1"/>
        <end position="10"/>
    </location>
</feature>
<keyword evidence="2" id="KW-1133">Transmembrane helix</keyword>
<proteinExistence type="predicted"/>
<feature type="compositionally biased region" description="Low complexity" evidence="1">
    <location>
        <begin position="23"/>
        <end position="72"/>
    </location>
</feature>
<gene>
    <name evidence="3" type="ORF">CIB50_0001347</name>
</gene>
<feature type="transmembrane region" description="Helical" evidence="2">
    <location>
        <begin position="94"/>
        <end position="114"/>
    </location>
</feature>
<dbReference type="InterPro" id="IPR025339">
    <property type="entry name" value="DUF4245"/>
</dbReference>
<name>A0A7D7PS20_KOCVA</name>
<evidence type="ECO:0000256" key="2">
    <source>
        <dbReference type="SAM" id="Phobius"/>
    </source>
</evidence>
<keyword evidence="4" id="KW-1185">Reference proteome</keyword>
<evidence type="ECO:0008006" key="5">
    <source>
        <dbReference type="Google" id="ProtNLM"/>
    </source>
</evidence>
<dbReference type="Proteomes" id="UP000216825">
    <property type="component" value="Chromosome"/>
</dbReference>
<keyword evidence="2" id="KW-0472">Membrane</keyword>
<dbReference type="AlphaFoldDB" id="A0A7D7PS20"/>
<dbReference type="Pfam" id="PF14030">
    <property type="entry name" value="DUF4245"/>
    <property type="match status" value="1"/>
</dbReference>
<evidence type="ECO:0000256" key="1">
    <source>
        <dbReference type="SAM" id="MobiDB-lite"/>
    </source>
</evidence>
<keyword evidence="2" id="KW-0812">Transmembrane</keyword>
<evidence type="ECO:0000313" key="3">
    <source>
        <dbReference type="EMBL" id="QMS56634.1"/>
    </source>
</evidence>
<feature type="region of interest" description="Disordered" evidence="1">
    <location>
        <begin position="1"/>
        <end position="87"/>
    </location>
</feature>
<evidence type="ECO:0000313" key="4">
    <source>
        <dbReference type="Proteomes" id="UP000216825"/>
    </source>
</evidence>
<dbReference type="KEGG" id="kvr:CIB50_0001347"/>
<dbReference type="EMBL" id="CP059343">
    <property type="protein sequence ID" value="QMS56634.1"/>
    <property type="molecule type" value="Genomic_DNA"/>
</dbReference>